<accession>A0A7W6DT57</accession>
<organism evidence="2 3">
    <name type="scientific">Sagittula marina</name>
    <dbReference type="NCBI Taxonomy" id="943940"/>
    <lineage>
        <taxon>Bacteria</taxon>
        <taxon>Pseudomonadati</taxon>
        <taxon>Pseudomonadota</taxon>
        <taxon>Alphaproteobacteria</taxon>
        <taxon>Rhodobacterales</taxon>
        <taxon>Roseobacteraceae</taxon>
        <taxon>Sagittula</taxon>
    </lineage>
</organism>
<dbReference type="InterPro" id="IPR002750">
    <property type="entry name" value="CobE/GbiG_C"/>
</dbReference>
<keyword evidence="2" id="KW-0378">Hydrolase</keyword>
<protein>
    <submittedName>
        <fullName evidence="2">Cobalt-precorrin 5A hydrolase</fullName>
        <ecNumber evidence="2">3.7.1.12</ecNumber>
    </submittedName>
</protein>
<dbReference type="SUPFAM" id="SSF159664">
    <property type="entry name" value="CobE/GbiG C-terminal domain-like"/>
    <property type="match status" value="1"/>
</dbReference>
<gene>
    <name evidence="2" type="ORF">GGQ68_003597</name>
</gene>
<dbReference type="InterPro" id="IPR036518">
    <property type="entry name" value="CobE/GbiG_C_sf"/>
</dbReference>
<evidence type="ECO:0000313" key="3">
    <source>
        <dbReference type="Proteomes" id="UP000541426"/>
    </source>
</evidence>
<name>A0A7W6DT57_9RHOB</name>
<evidence type="ECO:0000259" key="1">
    <source>
        <dbReference type="Pfam" id="PF01890"/>
    </source>
</evidence>
<dbReference type="EMBL" id="JACIEJ010000009">
    <property type="protein sequence ID" value="MBB3987251.1"/>
    <property type="molecule type" value="Genomic_DNA"/>
</dbReference>
<dbReference type="GO" id="GO:0043779">
    <property type="term" value="F:cobalt-precorrin-5A acetaldehyde-lyase activity"/>
    <property type="evidence" value="ECO:0007669"/>
    <property type="project" value="UniProtKB-EC"/>
</dbReference>
<dbReference type="EC" id="3.7.1.12" evidence="2"/>
<feature type="domain" description="CobE/GbiG C-terminal" evidence="1">
    <location>
        <begin position="2"/>
        <end position="116"/>
    </location>
</feature>
<evidence type="ECO:0000313" key="2">
    <source>
        <dbReference type="EMBL" id="MBB3987251.1"/>
    </source>
</evidence>
<dbReference type="Pfam" id="PF01890">
    <property type="entry name" value="CbiG_C"/>
    <property type="match status" value="1"/>
</dbReference>
<dbReference type="RefSeq" id="WP_183968253.1">
    <property type="nucleotide sequence ID" value="NZ_BAABBZ010000058.1"/>
</dbReference>
<dbReference type="GO" id="GO:0009236">
    <property type="term" value="P:cobalamin biosynthetic process"/>
    <property type="evidence" value="ECO:0007669"/>
    <property type="project" value="InterPro"/>
</dbReference>
<comment type="caution">
    <text evidence="2">The sequence shown here is derived from an EMBL/GenBank/DDBJ whole genome shotgun (WGS) entry which is preliminary data.</text>
</comment>
<sequence length="122" mass="12198">MIVAGFGFSTRAQTDSLRDAFNAACAAVDRPPQMLATAADKAASLAPLADELGLPLVSVTAEDLVAQPTFTQSLRVAAERGTGSVAEAAALAAAGPGARLLAPRLHAADRLSSCALAEGAPL</sequence>
<dbReference type="Proteomes" id="UP000541426">
    <property type="component" value="Unassembled WGS sequence"/>
</dbReference>
<dbReference type="AlphaFoldDB" id="A0A7W6DT57"/>
<reference evidence="2 3" key="1">
    <citation type="submission" date="2020-08" db="EMBL/GenBank/DDBJ databases">
        <title>Genomic Encyclopedia of Type Strains, Phase IV (KMG-IV): sequencing the most valuable type-strain genomes for metagenomic binning, comparative biology and taxonomic classification.</title>
        <authorList>
            <person name="Goeker M."/>
        </authorList>
    </citation>
    <scope>NUCLEOTIDE SEQUENCE [LARGE SCALE GENOMIC DNA]</scope>
    <source>
        <strain evidence="2 3">DSM 102235</strain>
    </source>
</reference>
<proteinExistence type="predicted"/>
<dbReference type="Gene3D" id="3.30.420.180">
    <property type="entry name" value="CobE/GbiG C-terminal domain"/>
    <property type="match status" value="1"/>
</dbReference>
<keyword evidence="3" id="KW-1185">Reference proteome</keyword>